<keyword evidence="3" id="KW-1185">Reference proteome</keyword>
<evidence type="ECO:0000256" key="1">
    <source>
        <dbReference type="SAM" id="MobiDB-lite"/>
    </source>
</evidence>
<protein>
    <submittedName>
        <fullName evidence="2">Uncharacterized protein</fullName>
    </submittedName>
</protein>
<dbReference type="AlphaFoldDB" id="R9NZA5"/>
<name>R9NZA5_PSEHS</name>
<proteinExistence type="predicted"/>
<dbReference type="HOGENOM" id="CLU_1652925_0_0_1"/>
<sequence>MAISVGAACPVRGHTERRRSERSVRHCGSSSAAQRSVLWRFCLCSRQRARETRQSCVEFRSRAALSFFGATKRRDALSYALFDVPRFLPRLAPSLPRTDARSPAENPKRKKVLKHGPPAKIENSSSSAFYSAMGSSQVRPFEDQRSSRLADAFLRSDTVL</sequence>
<dbReference type="EMBL" id="DF238782">
    <property type="protein sequence ID" value="GAC94027.1"/>
    <property type="molecule type" value="Genomic_DNA"/>
</dbReference>
<gene>
    <name evidence="2" type="ORF">PHSY_001596</name>
</gene>
<dbReference type="Proteomes" id="UP000014071">
    <property type="component" value="Unassembled WGS sequence"/>
</dbReference>
<evidence type="ECO:0000313" key="2">
    <source>
        <dbReference type="EMBL" id="GAC94027.1"/>
    </source>
</evidence>
<feature type="region of interest" description="Disordered" evidence="1">
    <location>
        <begin position="91"/>
        <end position="127"/>
    </location>
</feature>
<dbReference type="RefSeq" id="XP_012187614.1">
    <property type="nucleotide sequence ID" value="XM_012332224.1"/>
</dbReference>
<reference evidence="3" key="1">
    <citation type="journal article" date="2013" name="Genome Announc.">
        <title>Draft genome sequence of the basidiomycetous yeast-like fungus Pseudozyma hubeiensis SY62, which produces an abundant amount of the biosurfactant mannosylerythritol lipids.</title>
        <authorList>
            <person name="Konishi M."/>
            <person name="Hatada Y."/>
            <person name="Horiuchi J."/>
        </authorList>
    </citation>
    <scope>NUCLEOTIDE SEQUENCE [LARGE SCALE GENOMIC DNA]</scope>
    <source>
        <strain evidence="3">SY62</strain>
    </source>
</reference>
<organism evidence="2 3">
    <name type="scientific">Pseudozyma hubeiensis (strain SY62)</name>
    <name type="common">Yeast</name>
    <dbReference type="NCBI Taxonomy" id="1305764"/>
    <lineage>
        <taxon>Eukaryota</taxon>
        <taxon>Fungi</taxon>
        <taxon>Dikarya</taxon>
        <taxon>Basidiomycota</taxon>
        <taxon>Ustilaginomycotina</taxon>
        <taxon>Ustilaginomycetes</taxon>
        <taxon>Ustilaginales</taxon>
        <taxon>Ustilaginaceae</taxon>
        <taxon>Pseudozyma</taxon>
    </lineage>
</organism>
<evidence type="ECO:0000313" key="3">
    <source>
        <dbReference type="Proteomes" id="UP000014071"/>
    </source>
</evidence>
<accession>R9NZA5</accession>
<dbReference type="GeneID" id="24106893"/>